<feature type="region of interest" description="Disordered" evidence="1">
    <location>
        <begin position="237"/>
        <end position="261"/>
    </location>
</feature>
<comment type="caution">
    <text evidence="2">The sequence shown here is derived from an EMBL/GenBank/DDBJ whole genome shotgun (WGS) entry which is preliminary data.</text>
</comment>
<proteinExistence type="predicted"/>
<dbReference type="InterPro" id="IPR008551">
    <property type="entry name" value="TANGO2"/>
</dbReference>
<evidence type="ECO:0000256" key="1">
    <source>
        <dbReference type="SAM" id="MobiDB-lite"/>
    </source>
</evidence>
<evidence type="ECO:0008006" key="3">
    <source>
        <dbReference type="Google" id="ProtNLM"/>
    </source>
</evidence>
<dbReference type="EMBL" id="DSQF01000006">
    <property type="protein sequence ID" value="HGZ42534.1"/>
    <property type="molecule type" value="Genomic_DNA"/>
</dbReference>
<dbReference type="Pfam" id="PF05742">
    <property type="entry name" value="TANGO2"/>
    <property type="match status" value="1"/>
</dbReference>
<organism evidence="2">
    <name type="scientific">Eiseniibacteriota bacterium</name>
    <dbReference type="NCBI Taxonomy" id="2212470"/>
    <lineage>
        <taxon>Bacteria</taxon>
        <taxon>Candidatus Eiseniibacteriota</taxon>
    </lineage>
</organism>
<reference evidence="2" key="1">
    <citation type="journal article" date="2020" name="mSystems">
        <title>Genome- and Community-Level Interaction Insights into Carbon Utilization and Element Cycling Functions of Hydrothermarchaeota in Hydrothermal Sediment.</title>
        <authorList>
            <person name="Zhou Z."/>
            <person name="Liu Y."/>
            <person name="Xu W."/>
            <person name="Pan J."/>
            <person name="Luo Z.H."/>
            <person name="Li M."/>
        </authorList>
    </citation>
    <scope>NUCLEOTIDE SEQUENCE [LARGE SCALE GENOMIC DNA]</scope>
    <source>
        <strain evidence="2">SpSt-381</strain>
    </source>
</reference>
<gene>
    <name evidence="2" type="ORF">ENR23_03745</name>
</gene>
<name>A0A832I0N7_UNCEI</name>
<accession>A0A832I0N7</accession>
<sequence>MCTLIIGLDVVEPGSVALAANRDEDPARPSAGPALLLDAPPVVGGRDLRSGGTWLALRARRAAVAILNRRPRADDAPPAGAPRSRGLLALAVAAAPPVADAAADAALRALGAHPHAPCTVVWASPDGGWALAHEPPAAPVLRPLAPGWHVVTHADLDDRAEPRTAMLLDDLAGWAPRTPDALEAGLWARLRLHGDGAARPPVCIHDGPMPTVSASVVWLARGGARYLHVQGRPCEGAPADHSHLLADEPPAPDGGAHGGSR</sequence>
<protein>
    <recommendedName>
        <fullName evidence="3">NRDE family protein</fullName>
    </recommendedName>
</protein>
<evidence type="ECO:0000313" key="2">
    <source>
        <dbReference type="EMBL" id="HGZ42534.1"/>
    </source>
</evidence>
<dbReference type="AlphaFoldDB" id="A0A832I0N7"/>